<keyword evidence="4" id="KW-1185">Reference proteome</keyword>
<dbReference type="Pfam" id="PF01551">
    <property type="entry name" value="Peptidase_M23"/>
    <property type="match status" value="1"/>
</dbReference>
<dbReference type="EMBL" id="BOON01000018">
    <property type="protein sequence ID" value="GII22568.1"/>
    <property type="molecule type" value="Genomic_DNA"/>
</dbReference>
<dbReference type="PANTHER" id="PTHR21666:SF289">
    <property type="entry name" value="L-ALA--D-GLU ENDOPEPTIDASE"/>
    <property type="match status" value="1"/>
</dbReference>
<gene>
    <name evidence="3" type="ORF">Pme01_21650</name>
</gene>
<dbReference type="GO" id="GO:0004222">
    <property type="term" value="F:metalloendopeptidase activity"/>
    <property type="evidence" value="ECO:0007669"/>
    <property type="project" value="TreeGrafter"/>
</dbReference>
<proteinExistence type="predicted"/>
<dbReference type="SUPFAM" id="SSF51261">
    <property type="entry name" value="Duplicated hybrid motif"/>
    <property type="match status" value="1"/>
</dbReference>
<keyword evidence="1" id="KW-0732">Signal</keyword>
<dbReference type="PANTHER" id="PTHR21666">
    <property type="entry name" value="PEPTIDASE-RELATED"/>
    <property type="match status" value="1"/>
</dbReference>
<comment type="caution">
    <text evidence="3">The sequence shown here is derived from an EMBL/GenBank/DDBJ whole genome shotgun (WGS) entry which is preliminary data.</text>
</comment>
<sequence length="364" mass="37149">MRRASGLVIAVVAAVALLCGLPIVAVISSEPQANACVGNGLGGAGTPAAAGPGRTGPVGRWNSTQVGNAATVVGVGKGMTVPPRGWVIAVATAMQESSLTNLSVATDHDSVGLFQQRPSQGWGTVVQLTDPVYASRKFYEKLLTVPNWQTLPLTEAAQAVQRSATPDAYARWENDAGVVVAALSGVAAITDLPGASLVSCGAPPMVSSGGWTQPVKAAIVSGFRTPQRPGHYGVDLGAPRYTIIRAASAGRVVWAGCDRSTGNCDIDGSAQTVGCGWYVEIQHSGGVATRYCHMVTKPQVTVGQTVQAGDPIGVVGTSGNSSGPHLHFEVHIGVSCTASRCALTHANAIDPVPWMTQAGVPLGT</sequence>
<dbReference type="Gene3D" id="2.70.70.10">
    <property type="entry name" value="Glucose Permease (Domain IIA)"/>
    <property type="match status" value="1"/>
</dbReference>
<dbReference type="InterPro" id="IPR011055">
    <property type="entry name" value="Dup_hybrid_motif"/>
</dbReference>
<evidence type="ECO:0000313" key="3">
    <source>
        <dbReference type="EMBL" id="GII22568.1"/>
    </source>
</evidence>
<feature type="domain" description="M23ase beta-sheet core" evidence="2">
    <location>
        <begin position="230"/>
        <end position="332"/>
    </location>
</feature>
<evidence type="ECO:0000313" key="4">
    <source>
        <dbReference type="Proteomes" id="UP000599074"/>
    </source>
</evidence>
<dbReference type="InterPro" id="IPR016047">
    <property type="entry name" value="M23ase_b-sheet_dom"/>
</dbReference>
<dbReference type="RefSeq" id="WP_168114561.1">
    <property type="nucleotide sequence ID" value="NZ_BOON01000018.1"/>
</dbReference>
<dbReference type="InterPro" id="IPR050570">
    <property type="entry name" value="Cell_wall_metabolism_enzyme"/>
</dbReference>
<evidence type="ECO:0000256" key="1">
    <source>
        <dbReference type="ARBA" id="ARBA00022729"/>
    </source>
</evidence>
<dbReference type="AlphaFoldDB" id="A0A8J3T9Y3"/>
<name>A0A8J3T9Y3_9ACTN</name>
<evidence type="ECO:0000259" key="2">
    <source>
        <dbReference type="Pfam" id="PF01551"/>
    </source>
</evidence>
<dbReference type="CDD" id="cd12797">
    <property type="entry name" value="M23_peptidase"/>
    <property type="match status" value="1"/>
</dbReference>
<dbReference type="Proteomes" id="UP000599074">
    <property type="component" value="Unassembled WGS sequence"/>
</dbReference>
<accession>A0A8J3T9Y3</accession>
<reference evidence="3" key="1">
    <citation type="submission" date="2021-01" db="EMBL/GenBank/DDBJ databases">
        <title>Whole genome shotgun sequence of Planosporangium mesophilum NBRC 109066.</title>
        <authorList>
            <person name="Komaki H."/>
            <person name="Tamura T."/>
        </authorList>
    </citation>
    <scope>NUCLEOTIDE SEQUENCE</scope>
    <source>
        <strain evidence="3">NBRC 109066</strain>
    </source>
</reference>
<organism evidence="3 4">
    <name type="scientific">Planosporangium mesophilum</name>
    <dbReference type="NCBI Taxonomy" id="689768"/>
    <lineage>
        <taxon>Bacteria</taxon>
        <taxon>Bacillati</taxon>
        <taxon>Actinomycetota</taxon>
        <taxon>Actinomycetes</taxon>
        <taxon>Micromonosporales</taxon>
        <taxon>Micromonosporaceae</taxon>
        <taxon>Planosporangium</taxon>
    </lineage>
</organism>
<protein>
    <recommendedName>
        <fullName evidence="2">M23ase beta-sheet core domain-containing protein</fullName>
    </recommendedName>
</protein>